<organism evidence="1 2">
    <name type="scientific">Pedococcus cremeus</name>
    <dbReference type="NCBI Taxonomy" id="587636"/>
    <lineage>
        <taxon>Bacteria</taxon>
        <taxon>Bacillati</taxon>
        <taxon>Actinomycetota</taxon>
        <taxon>Actinomycetes</taxon>
        <taxon>Micrococcales</taxon>
        <taxon>Intrasporangiaceae</taxon>
        <taxon>Pedococcus</taxon>
    </lineage>
</organism>
<dbReference type="OrthoDB" id="4870634at2"/>
<evidence type="ECO:0000313" key="1">
    <source>
        <dbReference type="EMBL" id="SES47611.1"/>
    </source>
</evidence>
<evidence type="ECO:0000313" key="2">
    <source>
        <dbReference type="Proteomes" id="UP000199019"/>
    </source>
</evidence>
<dbReference type="EMBL" id="FOHB01000009">
    <property type="protein sequence ID" value="SES47611.1"/>
    <property type="molecule type" value="Genomic_DNA"/>
</dbReference>
<dbReference type="RefSeq" id="WP_091762251.1">
    <property type="nucleotide sequence ID" value="NZ_FOHB01000009.1"/>
</dbReference>
<gene>
    <name evidence="1" type="ORF">SAMN05216199_4115</name>
</gene>
<protein>
    <submittedName>
        <fullName evidence="1">Uncharacterized protein</fullName>
    </submittedName>
</protein>
<reference evidence="2" key="1">
    <citation type="submission" date="2016-10" db="EMBL/GenBank/DDBJ databases">
        <authorList>
            <person name="Varghese N."/>
            <person name="Submissions S."/>
        </authorList>
    </citation>
    <scope>NUCLEOTIDE SEQUENCE [LARGE SCALE GENOMIC DNA]</scope>
    <source>
        <strain evidence="2">CGMCC 1.6963</strain>
    </source>
</reference>
<keyword evidence="2" id="KW-1185">Reference proteome</keyword>
<sequence>MSATGASPVPQGVADELRRVVQRWQQLPLDHALRCVPPVRDVLARLAPLGFTEAAGDRLAGAEVDGATVPDLGPAVVMDQLTVLVYDACATDSSPARGAHVQALLADLRRALP</sequence>
<accession>A0A1H9XND1</accession>
<proteinExistence type="predicted"/>
<name>A0A1H9XND1_9MICO</name>
<dbReference type="AlphaFoldDB" id="A0A1H9XND1"/>
<dbReference type="Proteomes" id="UP000199019">
    <property type="component" value="Unassembled WGS sequence"/>
</dbReference>